<feature type="domain" description="HD" evidence="10">
    <location>
        <begin position="38"/>
        <end position="142"/>
    </location>
</feature>
<dbReference type="GO" id="GO:0046872">
    <property type="term" value="F:metal ion binding"/>
    <property type="evidence" value="ECO:0007669"/>
    <property type="project" value="UniProtKB-KW"/>
</dbReference>
<evidence type="ECO:0000256" key="1">
    <source>
        <dbReference type="ARBA" id="ARBA00001638"/>
    </source>
</evidence>
<comment type="caution">
    <text evidence="11">The sequence shown here is derived from an EMBL/GenBank/DDBJ whole genome shotgun (WGS) entry which is preliminary data.</text>
</comment>
<evidence type="ECO:0000256" key="6">
    <source>
        <dbReference type="ARBA" id="ARBA00011738"/>
    </source>
</evidence>
<dbReference type="InterPro" id="IPR039356">
    <property type="entry name" value="YfbR/HDDC2"/>
</dbReference>
<evidence type="ECO:0000313" key="12">
    <source>
        <dbReference type="Proteomes" id="UP001190700"/>
    </source>
</evidence>
<comment type="cofactor">
    <cofactor evidence="2">
        <name>Mn(2+)</name>
        <dbReference type="ChEBI" id="CHEBI:29035"/>
    </cofactor>
</comment>
<dbReference type="Proteomes" id="UP001190700">
    <property type="component" value="Unassembled WGS sequence"/>
</dbReference>
<comment type="catalytic activity">
    <reaction evidence="1">
        <text>a 2'-deoxyribonucleoside 5'-phosphate + H2O = a 2'-deoxyribonucleoside + phosphate</text>
        <dbReference type="Rhea" id="RHEA:36167"/>
        <dbReference type="ChEBI" id="CHEBI:15377"/>
        <dbReference type="ChEBI" id="CHEBI:18274"/>
        <dbReference type="ChEBI" id="CHEBI:43474"/>
        <dbReference type="ChEBI" id="CHEBI:65317"/>
        <dbReference type="EC" id="3.1.3.89"/>
    </reaction>
</comment>
<comment type="function">
    <text evidence="4">Catalyzes the dephosphorylation of the nucleoside 5'-monophosphates deoxyadenosine monophosphate (dAMP), deoxycytidine monophosphate (dCMP), deoxyguanosine monophosphate (dGMP) and deoxythymidine monophosphate (dTMP).</text>
</comment>
<proteinExistence type="inferred from homology"/>
<keyword evidence="8" id="KW-0479">Metal-binding</keyword>
<keyword evidence="9" id="KW-0378">Hydrolase</keyword>
<evidence type="ECO:0000256" key="8">
    <source>
        <dbReference type="ARBA" id="ARBA00022723"/>
    </source>
</evidence>
<evidence type="ECO:0000256" key="7">
    <source>
        <dbReference type="ARBA" id="ARBA00012964"/>
    </source>
</evidence>
<dbReference type="PROSITE" id="PS51831">
    <property type="entry name" value="HD"/>
    <property type="match status" value="1"/>
</dbReference>
<evidence type="ECO:0000313" key="11">
    <source>
        <dbReference type="EMBL" id="KAK3235288.1"/>
    </source>
</evidence>
<comment type="cofactor">
    <cofactor evidence="3">
        <name>Co(2+)</name>
        <dbReference type="ChEBI" id="CHEBI:48828"/>
    </cofactor>
</comment>
<evidence type="ECO:0000256" key="2">
    <source>
        <dbReference type="ARBA" id="ARBA00001936"/>
    </source>
</evidence>
<protein>
    <recommendedName>
        <fullName evidence="7">5'-deoxynucleotidase</fullName>
        <ecNumber evidence="7">3.1.3.89</ecNumber>
    </recommendedName>
</protein>
<reference evidence="11 12" key="1">
    <citation type="journal article" date="2015" name="Genome Biol. Evol.">
        <title>Comparative Genomics of a Bacterivorous Green Alga Reveals Evolutionary Causalities and Consequences of Phago-Mixotrophic Mode of Nutrition.</title>
        <authorList>
            <person name="Burns J.A."/>
            <person name="Paasch A."/>
            <person name="Narechania A."/>
            <person name="Kim E."/>
        </authorList>
    </citation>
    <scope>NUCLEOTIDE SEQUENCE [LARGE SCALE GENOMIC DNA]</scope>
    <source>
        <strain evidence="11 12">PLY_AMNH</strain>
    </source>
</reference>
<sequence length="193" mass="21568">MSEQDVSSAIDLFSLVEKLKTSPRAGWLRFQIDHPESIADHMYRMSIMAMVAGRENGYDQSKCIKLAIAHDIAEAIVGDITPHDNVSKEEKHRLELAAINKICDSLGAQAAGKELKALWEEYESGETEEAKLLKDLDKVEMILQAHEYEQAQSVGLSEFFDSVKDKFKTPIGKAYAAEVVRRRVKAQGSVQES</sequence>
<dbReference type="GO" id="GO:0002953">
    <property type="term" value="F:5'-deoxynucleotidase activity"/>
    <property type="evidence" value="ECO:0007669"/>
    <property type="project" value="UniProtKB-EC"/>
</dbReference>
<comment type="subunit">
    <text evidence="6">Homodimer.</text>
</comment>
<organism evidence="11 12">
    <name type="scientific">Cymbomonas tetramitiformis</name>
    <dbReference type="NCBI Taxonomy" id="36881"/>
    <lineage>
        <taxon>Eukaryota</taxon>
        <taxon>Viridiplantae</taxon>
        <taxon>Chlorophyta</taxon>
        <taxon>Pyramimonadophyceae</taxon>
        <taxon>Pyramimonadales</taxon>
        <taxon>Pyramimonadaceae</taxon>
        <taxon>Cymbomonas</taxon>
    </lineage>
</organism>
<comment type="similarity">
    <text evidence="5">Belongs to the HDDC2 family.</text>
</comment>
<dbReference type="PANTHER" id="PTHR11845:SF13">
    <property type="entry name" value="5'-DEOXYNUCLEOTIDASE HDDC2"/>
    <property type="match status" value="1"/>
</dbReference>
<accession>A0AAE0BET9</accession>
<dbReference type="FunFam" id="1.10.3210.10:FF:000016">
    <property type="entry name" value="HD domain-containing protein 2"/>
    <property type="match status" value="1"/>
</dbReference>
<keyword evidence="12" id="KW-1185">Reference proteome</keyword>
<dbReference type="EC" id="3.1.3.89" evidence="7"/>
<dbReference type="SUPFAM" id="SSF109604">
    <property type="entry name" value="HD-domain/PDEase-like"/>
    <property type="match status" value="1"/>
</dbReference>
<dbReference type="PANTHER" id="PTHR11845">
    <property type="entry name" value="5'-DEOXYNUCLEOTIDASE HDDC2"/>
    <property type="match status" value="1"/>
</dbReference>
<dbReference type="InterPro" id="IPR003607">
    <property type="entry name" value="HD/PDEase_dom"/>
</dbReference>
<dbReference type="EMBL" id="LGRX02035328">
    <property type="protein sequence ID" value="KAK3235288.1"/>
    <property type="molecule type" value="Genomic_DNA"/>
</dbReference>
<evidence type="ECO:0000256" key="9">
    <source>
        <dbReference type="ARBA" id="ARBA00022801"/>
    </source>
</evidence>
<dbReference type="AlphaFoldDB" id="A0AAE0BET9"/>
<dbReference type="Pfam" id="PF13023">
    <property type="entry name" value="HD_3"/>
    <property type="match status" value="1"/>
</dbReference>
<evidence type="ECO:0000256" key="4">
    <source>
        <dbReference type="ARBA" id="ARBA00004074"/>
    </source>
</evidence>
<evidence type="ECO:0000256" key="5">
    <source>
        <dbReference type="ARBA" id="ARBA00009999"/>
    </source>
</evidence>
<dbReference type="SMART" id="SM00471">
    <property type="entry name" value="HDc"/>
    <property type="match status" value="1"/>
</dbReference>
<dbReference type="InterPro" id="IPR006674">
    <property type="entry name" value="HD_domain"/>
</dbReference>
<gene>
    <name evidence="11" type="ORF">CYMTET_54499</name>
</gene>
<dbReference type="GO" id="GO:0005737">
    <property type="term" value="C:cytoplasm"/>
    <property type="evidence" value="ECO:0007669"/>
    <property type="project" value="TreeGrafter"/>
</dbReference>
<evidence type="ECO:0000256" key="3">
    <source>
        <dbReference type="ARBA" id="ARBA00001941"/>
    </source>
</evidence>
<dbReference type="Gene3D" id="1.10.3210.10">
    <property type="entry name" value="Hypothetical protein af1432"/>
    <property type="match status" value="1"/>
</dbReference>
<name>A0AAE0BET9_9CHLO</name>
<evidence type="ECO:0000259" key="10">
    <source>
        <dbReference type="PROSITE" id="PS51831"/>
    </source>
</evidence>